<sequence length="27" mass="3064">MLNLIARVDYKLRIRALIVALIIAIVV</sequence>
<dbReference type="EMBL" id="KR861286">
    <property type="protein sequence ID" value="AKN10831.1"/>
    <property type="molecule type" value="Genomic_DNA"/>
</dbReference>
<name>A0A0H3YCR5_HV1</name>
<organismHost>
    <name type="scientific">Homo sapiens</name>
    <name type="common">Human</name>
    <dbReference type="NCBI Taxonomy" id="9606"/>
</organismHost>
<evidence type="ECO:0000313" key="1">
    <source>
        <dbReference type="EMBL" id="AKN10831.1"/>
    </source>
</evidence>
<proteinExistence type="predicted"/>
<protein>
    <submittedName>
        <fullName evidence="1">Truncated vpu protein</fullName>
    </submittedName>
</protein>
<accession>A0A0H3YCR5</accession>
<organism evidence="1">
    <name type="scientific">Human immunodeficiency virus type 1</name>
    <name type="common">HIV-1</name>
    <dbReference type="NCBI Taxonomy" id="11676"/>
    <lineage>
        <taxon>Viruses</taxon>
        <taxon>Riboviria</taxon>
        <taxon>Pararnavirae</taxon>
        <taxon>Artverviricota</taxon>
        <taxon>Revtraviricetes</taxon>
        <taxon>Ortervirales</taxon>
        <taxon>Retroviridae</taxon>
        <taxon>Orthoretrovirinae</taxon>
        <taxon>Lentivirus</taxon>
        <taxon>Lentivirus humimdef1</taxon>
    </lineage>
</organism>
<reference evidence="1" key="1">
    <citation type="journal article" date="2015" name="J. Clin. Microbiol.">
        <title>Long-Range HIV Genotyping Using Viral RNA and Proviral DNA for Analysis of HIV Drug Resistance and HIV Clustering.</title>
        <authorList>
            <person name="Novitsky V."/>
            <person name="Zahralban-Steele M."/>
            <person name="McLane M.F."/>
            <person name="Moyo S."/>
            <person name="van Widenfelt E."/>
            <person name="Gaseitsiwe S."/>
            <person name="Makhema J."/>
            <person name="Essex M."/>
        </authorList>
    </citation>
    <scope>NUCLEOTIDE SEQUENCE</scope>
    <source>
        <strain evidence="1">Bcpp_00227_amp2</strain>
    </source>
</reference>
<gene>
    <name evidence="1" type="primary">vpu</name>
</gene>